<dbReference type="InterPro" id="IPR007069">
    <property type="entry name" value="Transposase_32"/>
</dbReference>
<keyword evidence="3" id="KW-1185">Reference proteome</keyword>
<evidence type="ECO:0000259" key="1">
    <source>
        <dbReference type="Pfam" id="PF04986"/>
    </source>
</evidence>
<sequence>MTCTRTAISSSIEKATTGLEKKTATGSLGLGPFQTNAIPLEIMNPARPDMFVPCVSKYKLQVPKNCPEKWVVDCKNVGNGDKALIYLGRYLYRGVIQEKDILKCENGCVTFRYTESKTKTVQIKTVKGEHFLWLLMQQKNDTTITAYPQIQSGEDV</sequence>
<evidence type="ECO:0000313" key="3">
    <source>
        <dbReference type="Proteomes" id="UP000717534"/>
    </source>
</evidence>
<reference evidence="2 3" key="1">
    <citation type="submission" date="2021-02" db="EMBL/GenBank/DDBJ databases">
        <title>Activity-based single-cell genomes from oceanic crustal fluid captures similar information to metagenomic and metatranscriptomic surveys with orders of magnitude less sampling.</title>
        <authorList>
            <person name="D'Angelo T.S."/>
            <person name="Orcutt B.N."/>
        </authorList>
    </citation>
    <scope>NUCLEOTIDE SEQUENCE [LARGE SCALE GENOMIC DNA]</scope>
    <source>
        <strain evidence="2">AH-315-G02</strain>
    </source>
</reference>
<accession>A0ABS3AV89</accession>
<comment type="caution">
    <text evidence="2">The sequence shown here is derived from an EMBL/GenBank/DDBJ whole genome shotgun (WGS) entry which is preliminary data.</text>
</comment>
<evidence type="ECO:0000313" key="2">
    <source>
        <dbReference type="EMBL" id="MBN4068686.1"/>
    </source>
</evidence>
<dbReference type="Proteomes" id="UP000717534">
    <property type="component" value="Unassembled WGS sequence"/>
</dbReference>
<organism evidence="2 3">
    <name type="scientific">Desulfotalea psychrophila</name>
    <dbReference type="NCBI Taxonomy" id="84980"/>
    <lineage>
        <taxon>Bacteria</taxon>
        <taxon>Pseudomonadati</taxon>
        <taxon>Thermodesulfobacteriota</taxon>
        <taxon>Desulfobulbia</taxon>
        <taxon>Desulfobulbales</taxon>
        <taxon>Desulfocapsaceae</taxon>
        <taxon>Desulfotalea</taxon>
    </lineage>
</organism>
<feature type="domain" description="Transposase IS801/IS1294" evidence="1">
    <location>
        <begin position="13"/>
        <end position="137"/>
    </location>
</feature>
<name>A0ABS3AV89_9BACT</name>
<protein>
    <submittedName>
        <fullName evidence="2">Transposase</fullName>
    </submittedName>
</protein>
<proteinExistence type="predicted"/>
<dbReference type="Pfam" id="PF04986">
    <property type="entry name" value="Y2_Tnp"/>
    <property type="match status" value="1"/>
</dbReference>
<dbReference type="EMBL" id="JAFITO010000038">
    <property type="protein sequence ID" value="MBN4068686.1"/>
    <property type="molecule type" value="Genomic_DNA"/>
</dbReference>
<gene>
    <name evidence="2" type="ORF">JYU06_04105</name>
</gene>